<dbReference type="InterPro" id="IPR016032">
    <property type="entry name" value="Sig_transdc_resp-reg_C-effctor"/>
</dbReference>
<dbReference type="GO" id="GO:0000160">
    <property type="term" value="P:phosphorelay signal transduction system"/>
    <property type="evidence" value="ECO:0007669"/>
    <property type="project" value="InterPro"/>
</dbReference>
<proteinExistence type="predicted"/>
<dbReference type="SUPFAM" id="SSF46894">
    <property type="entry name" value="C-terminal effector domain of the bipartite response regulators"/>
    <property type="match status" value="1"/>
</dbReference>
<dbReference type="SUPFAM" id="SSF52172">
    <property type="entry name" value="CheY-like"/>
    <property type="match status" value="1"/>
</dbReference>
<dbReference type="OrthoDB" id="9780153at2"/>
<dbReference type="GO" id="GO:0006355">
    <property type="term" value="P:regulation of DNA-templated transcription"/>
    <property type="evidence" value="ECO:0007669"/>
    <property type="project" value="InterPro"/>
</dbReference>
<name>A0A540VBN3_9CHLR</name>
<dbReference type="InterPro" id="IPR011006">
    <property type="entry name" value="CheY-like_superfamily"/>
</dbReference>
<feature type="domain" description="HTH luxR-type" evidence="6">
    <location>
        <begin position="145"/>
        <end position="210"/>
    </location>
</feature>
<dbReference type="InParanoid" id="A0A540VBN3"/>
<dbReference type="PROSITE" id="PS00622">
    <property type="entry name" value="HTH_LUXR_1"/>
    <property type="match status" value="1"/>
</dbReference>
<keyword evidence="2" id="KW-0805">Transcription regulation</keyword>
<evidence type="ECO:0000256" key="5">
    <source>
        <dbReference type="PROSITE-ProRule" id="PRU00169"/>
    </source>
</evidence>
<dbReference type="Gene3D" id="3.40.50.2300">
    <property type="match status" value="1"/>
</dbReference>
<dbReference type="SMART" id="SM00421">
    <property type="entry name" value="HTH_LUXR"/>
    <property type="match status" value="1"/>
</dbReference>
<dbReference type="CDD" id="cd17535">
    <property type="entry name" value="REC_NarL-like"/>
    <property type="match status" value="1"/>
</dbReference>
<comment type="caution">
    <text evidence="8">The sequence shown here is derived from an EMBL/GenBank/DDBJ whole genome shotgun (WGS) entry which is preliminary data.</text>
</comment>
<dbReference type="Proteomes" id="UP000317371">
    <property type="component" value="Unassembled WGS sequence"/>
</dbReference>
<reference evidence="8 9" key="1">
    <citation type="submission" date="2019-06" db="EMBL/GenBank/DDBJ databases">
        <title>Genome sequence of Litorilinea aerophila BAA-2444.</title>
        <authorList>
            <person name="Maclea K.S."/>
            <person name="Maurais E.G."/>
            <person name="Iannazzi L.C."/>
        </authorList>
    </citation>
    <scope>NUCLEOTIDE SEQUENCE [LARGE SCALE GENOMIC DNA]</scope>
    <source>
        <strain evidence="8 9">ATCC BAA-2444</strain>
    </source>
</reference>
<dbReference type="FunCoup" id="A0A540VBN3">
    <property type="interactions" value="169"/>
</dbReference>
<evidence type="ECO:0000256" key="2">
    <source>
        <dbReference type="ARBA" id="ARBA00023015"/>
    </source>
</evidence>
<dbReference type="PROSITE" id="PS50110">
    <property type="entry name" value="RESPONSE_REGULATORY"/>
    <property type="match status" value="1"/>
</dbReference>
<evidence type="ECO:0000256" key="4">
    <source>
        <dbReference type="ARBA" id="ARBA00023163"/>
    </source>
</evidence>
<dbReference type="PANTHER" id="PTHR43214">
    <property type="entry name" value="TWO-COMPONENT RESPONSE REGULATOR"/>
    <property type="match status" value="1"/>
</dbReference>
<evidence type="ECO:0000313" key="8">
    <source>
        <dbReference type="EMBL" id="TQE93473.1"/>
    </source>
</evidence>
<dbReference type="GO" id="GO:0003677">
    <property type="term" value="F:DNA binding"/>
    <property type="evidence" value="ECO:0007669"/>
    <property type="project" value="UniProtKB-KW"/>
</dbReference>
<dbReference type="RefSeq" id="WP_141612175.1">
    <property type="nucleotide sequence ID" value="NZ_VIGC02000039.1"/>
</dbReference>
<dbReference type="EMBL" id="VIGC01000039">
    <property type="protein sequence ID" value="TQE93473.1"/>
    <property type="molecule type" value="Genomic_DNA"/>
</dbReference>
<dbReference type="CDD" id="cd06170">
    <property type="entry name" value="LuxR_C_like"/>
    <property type="match status" value="1"/>
</dbReference>
<dbReference type="InterPro" id="IPR058245">
    <property type="entry name" value="NreC/VraR/RcsB-like_REC"/>
</dbReference>
<evidence type="ECO:0000313" key="9">
    <source>
        <dbReference type="Proteomes" id="UP000317371"/>
    </source>
</evidence>
<keyword evidence="4" id="KW-0804">Transcription</keyword>
<evidence type="ECO:0000256" key="1">
    <source>
        <dbReference type="ARBA" id="ARBA00022553"/>
    </source>
</evidence>
<sequence>MITVFLADDHTMMRDGLRHILEAEADMKVVGEAADGLAALEEVTRLRPDVVIMDIRMPELGGIEATWQIRTACPSAQVVILSMHASAQYIYRALQAGALGYVLKESAGSELIKAVRAAHRGERHLSRKISNELIEEYLRRGNKEVDDPLAPLSARERQVLQLVVRGNTNAKIAELLHLSPKSVATYRSRMMMKLGISDLPSLVKFAMQHGLLLDP</sequence>
<dbReference type="InterPro" id="IPR000792">
    <property type="entry name" value="Tscrpt_reg_LuxR_C"/>
</dbReference>
<feature type="domain" description="Response regulatory" evidence="7">
    <location>
        <begin position="3"/>
        <end position="119"/>
    </location>
</feature>
<dbReference type="PANTHER" id="PTHR43214:SF41">
    <property type="entry name" value="NITRATE_NITRITE RESPONSE REGULATOR PROTEIN NARP"/>
    <property type="match status" value="1"/>
</dbReference>
<evidence type="ECO:0000259" key="7">
    <source>
        <dbReference type="PROSITE" id="PS50110"/>
    </source>
</evidence>
<keyword evidence="3" id="KW-0238">DNA-binding</keyword>
<dbReference type="PRINTS" id="PR00038">
    <property type="entry name" value="HTHLUXR"/>
</dbReference>
<organism evidence="8 9">
    <name type="scientific">Litorilinea aerophila</name>
    <dbReference type="NCBI Taxonomy" id="1204385"/>
    <lineage>
        <taxon>Bacteria</taxon>
        <taxon>Bacillati</taxon>
        <taxon>Chloroflexota</taxon>
        <taxon>Caldilineae</taxon>
        <taxon>Caldilineales</taxon>
        <taxon>Caldilineaceae</taxon>
        <taxon>Litorilinea</taxon>
    </lineage>
</organism>
<dbReference type="Pfam" id="PF00072">
    <property type="entry name" value="Response_reg"/>
    <property type="match status" value="1"/>
</dbReference>
<dbReference type="AlphaFoldDB" id="A0A540VBN3"/>
<accession>A0A540VBN3</accession>
<dbReference type="Pfam" id="PF00196">
    <property type="entry name" value="GerE"/>
    <property type="match status" value="1"/>
</dbReference>
<feature type="modified residue" description="4-aspartylphosphate" evidence="5">
    <location>
        <position position="54"/>
    </location>
</feature>
<gene>
    <name evidence="8" type="ORF">FKZ61_21225</name>
</gene>
<keyword evidence="9" id="KW-1185">Reference proteome</keyword>
<dbReference type="InterPro" id="IPR001789">
    <property type="entry name" value="Sig_transdc_resp-reg_receiver"/>
</dbReference>
<dbReference type="InterPro" id="IPR039420">
    <property type="entry name" value="WalR-like"/>
</dbReference>
<keyword evidence="1 5" id="KW-0597">Phosphoprotein</keyword>
<dbReference type="PROSITE" id="PS50043">
    <property type="entry name" value="HTH_LUXR_2"/>
    <property type="match status" value="1"/>
</dbReference>
<dbReference type="SMART" id="SM00448">
    <property type="entry name" value="REC"/>
    <property type="match status" value="1"/>
</dbReference>
<evidence type="ECO:0000259" key="6">
    <source>
        <dbReference type="PROSITE" id="PS50043"/>
    </source>
</evidence>
<protein>
    <submittedName>
        <fullName evidence="8">Response regulator transcription factor</fullName>
    </submittedName>
</protein>
<evidence type="ECO:0000256" key="3">
    <source>
        <dbReference type="ARBA" id="ARBA00023125"/>
    </source>
</evidence>